<organism evidence="2 3">
    <name type="scientific">Ovis ammon polii</name>
    <dbReference type="NCBI Taxonomy" id="230172"/>
    <lineage>
        <taxon>Eukaryota</taxon>
        <taxon>Metazoa</taxon>
        <taxon>Chordata</taxon>
        <taxon>Craniata</taxon>
        <taxon>Vertebrata</taxon>
        <taxon>Euteleostomi</taxon>
        <taxon>Mammalia</taxon>
        <taxon>Eutheria</taxon>
        <taxon>Laurasiatheria</taxon>
        <taxon>Artiodactyla</taxon>
        <taxon>Ruminantia</taxon>
        <taxon>Pecora</taxon>
        <taxon>Bovidae</taxon>
        <taxon>Caprinae</taxon>
        <taxon>Ovis</taxon>
    </lineage>
</organism>
<dbReference type="AlphaFoldDB" id="A0AAD4TME0"/>
<keyword evidence="1" id="KW-0812">Transmembrane</keyword>
<dbReference type="Proteomes" id="UP001214576">
    <property type="component" value="Unassembled WGS sequence"/>
</dbReference>
<evidence type="ECO:0000256" key="1">
    <source>
        <dbReference type="SAM" id="Phobius"/>
    </source>
</evidence>
<keyword evidence="1" id="KW-1133">Transmembrane helix</keyword>
<protein>
    <submittedName>
        <fullName evidence="2">Uncharacterized protein</fullName>
    </submittedName>
</protein>
<sequence>MVVYHGISSNWNDSMAYTLAGPLRLLILLVLLQQKCTVETKKCKRINECLNNKAEASGQQQSVLVMLCMAGTLQPPVATPGEDATFFRVEAGEDSKVQVDGVMAGIRRVFQLLAEDIIEDVEVVPDK</sequence>
<name>A0AAD4TME0_OVIAM</name>
<keyword evidence="1" id="KW-0472">Membrane</keyword>
<reference evidence="2" key="1">
    <citation type="submission" date="2022-03" db="EMBL/GenBank/DDBJ databases">
        <title>Genomic analyses of argali, domestic sheep and their hybrids provide insights into chromosomal evolution, heterosis and genetic basis of agronomic traits.</title>
        <authorList>
            <person name="Li M."/>
        </authorList>
    </citation>
    <scope>NUCLEOTIDE SEQUENCE</scope>
    <source>
        <strain evidence="2">CAU-MHL-2022a</strain>
        <tissue evidence="2">Skin</tissue>
    </source>
</reference>
<dbReference type="EMBL" id="JAKZEL010000029">
    <property type="protein sequence ID" value="KAI4529171.1"/>
    <property type="molecule type" value="Genomic_DNA"/>
</dbReference>
<proteinExistence type="predicted"/>
<comment type="caution">
    <text evidence="2">The sequence shown here is derived from an EMBL/GenBank/DDBJ whole genome shotgun (WGS) entry which is preliminary data.</text>
</comment>
<evidence type="ECO:0000313" key="3">
    <source>
        <dbReference type="Proteomes" id="UP001214576"/>
    </source>
</evidence>
<gene>
    <name evidence="2" type="ORF">MG293_020845</name>
</gene>
<keyword evidence="3" id="KW-1185">Reference proteome</keyword>
<accession>A0AAD4TME0</accession>
<evidence type="ECO:0000313" key="2">
    <source>
        <dbReference type="EMBL" id="KAI4529171.1"/>
    </source>
</evidence>
<feature type="transmembrane region" description="Helical" evidence="1">
    <location>
        <begin position="15"/>
        <end position="32"/>
    </location>
</feature>